<dbReference type="Pfam" id="PF03358">
    <property type="entry name" value="FMN_red"/>
    <property type="match status" value="1"/>
</dbReference>
<keyword evidence="3" id="KW-1185">Reference proteome</keyword>
<protein>
    <submittedName>
        <fullName evidence="2">NAD(P)H-dependent FMN reductase</fullName>
    </submittedName>
</protein>
<gene>
    <name evidence="2" type="ORF">F4561_003174</name>
</gene>
<dbReference type="InterPro" id="IPR050712">
    <property type="entry name" value="NAD(P)H-dep_reductase"/>
</dbReference>
<proteinExistence type="predicted"/>
<dbReference type="GO" id="GO:0016491">
    <property type="term" value="F:oxidoreductase activity"/>
    <property type="evidence" value="ECO:0007669"/>
    <property type="project" value="InterPro"/>
</dbReference>
<dbReference type="GO" id="GO:0005829">
    <property type="term" value="C:cytosol"/>
    <property type="evidence" value="ECO:0007669"/>
    <property type="project" value="TreeGrafter"/>
</dbReference>
<feature type="domain" description="NADPH-dependent FMN reductase-like" evidence="1">
    <location>
        <begin position="8"/>
        <end position="147"/>
    </location>
</feature>
<dbReference type="GO" id="GO:0010181">
    <property type="term" value="F:FMN binding"/>
    <property type="evidence" value="ECO:0007669"/>
    <property type="project" value="TreeGrafter"/>
</dbReference>
<dbReference type="RefSeq" id="WP_184579718.1">
    <property type="nucleotide sequence ID" value="NZ_JACHJT010000001.1"/>
</dbReference>
<dbReference type="InterPro" id="IPR005025">
    <property type="entry name" value="FMN_Rdtase-like_dom"/>
</dbReference>
<dbReference type="PANTHER" id="PTHR30543:SF21">
    <property type="entry name" value="NAD(P)H-DEPENDENT FMN REDUCTASE LOT6"/>
    <property type="match status" value="1"/>
</dbReference>
<dbReference type="EMBL" id="JACHJT010000001">
    <property type="protein sequence ID" value="MBB4932354.1"/>
    <property type="molecule type" value="Genomic_DNA"/>
</dbReference>
<dbReference type="Proteomes" id="UP000523007">
    <property type="component" value="Unassembled WGS sequence"/>
</dbReference>
<dbReference type="InterPro" id="IPR029039">
    <property type="entry name" value="Flavoprotein-like_sf"/>
</dbReference>
<sequence length="191" mass="21321">MPGDRTLNIAVIIGSTRDNRFGPTPARWIAAQARQREDWDVDVIDLKEAALPETLSRPAPEPVRQLQPRLARSDAFIVVTPVYNRGYPAPLKTAIDWYHHEWNAKPVGFVSYGGIGGGLHAVEQLRLVFNEVHAATIRDTVSFANFWEHFDKNGATSDGEPIDGAAKKFLDQLGWWAHALRAARARTPYTP</sequence>
<comment type="caution">
    <text evidence="2">The sequence shown here is derived from an EMBL/GenBank/DDBJ whole genome shotgun (WGS) entry which is preliminary data.</text>
</comment>
<evidence type="ECO:0000313" key="3">
    <source>
        <dbReference type="Proteomes" id="UP000523007"/>
    </source>
</evidence>
<name>A0A7W7W407_9ACTN</name>
<evidence type="ECO:0000259" key="1">
    <source>
        <dbReference type="Pfam" id="PF03358"/>
    </source>
</evidence>
<accession>A0A7W7W407</accession>
<dbReference type="SUPFAM" id="SSF52218">
    <property type="entry name" value="Flavoproteins"/>
    <property type="match status" value="1"/>
</dbReference>
<organism evidence="2 3">
    <name type="scientific">Lipingzhangella halophila</name>
    <dbReference type="NCBI Taxonomy" id="1783352"/>
    <lineage>
        <taxon>Bacteria</taxon>
        <taxon>Bacillati</taxon>
        <taxon>Actinomycetota</taxon>
        <taxon>Actinomycetes</taxon>
        <taxon>Streptosporangiales</taxon>
        <taxon>Nocardiopsidaceae</taxon>
        <taxon>Lipingzhangella</taxon>
    </lineage>
</organism>
<dbReference type="Gene3D" id="3.40.50.360">
    <property type="match status" value="1"/>
</dbReference>
<dbReference type="AlphaFoldDB" id="A0A7W7W407"/>
<dbReference type="PANTHER" id="PTHR30543">
    <property type="entry name" value="CHROMATE REDUCTASE"/>
    <property type="match status" value="1"/>
</dbReference>
<reference evidence="2 3" key="1">
    <citation type="submission" date="2020-08" db="EMBL/GenBank/DDBJ databases">
        <title>Sequencing the genomes of 1000 actinobacteria strains.</title>
        <authorList>
            <person name="Klenk H.-P."/>
        </authorList>
    </citation>
    <scope>NUCLEOTIDE SEQUENCE [LARGE SCALE GENOMIC DNA]</scope>
    <source>
        <strain evidence="2 3">DSM 102030</strain>
    </source>
</reference>
<evidence type="ECO:0000313" key="2">
    <source>
        <dbReference type="EMBL" id="MBB4932354.1"/>
    </source>
</evidence>